<keyword evidence="4" id="KW-1185">Reference proteome</keyword>
<dbReference type="EMBL" id="FJNE01000004">
    <property type="protein sequence ID" value="CZQ92520.1"/>
    <property type="molecule type" value="Genomic_DNA"/>
</dbReference>
<dbReference type="PANTHER" id="PTHR30405:SF11">
    <property type="entry name" value="RNA-GUIDED DNA ENDONUCLEASE RV2885C-RELATED"/>
    <property type="match status" value="1"/>
</dbReference>
<dbReference type="NCBIfam" id="TIGR01766">
    <property type="entry name" value="IS200/IS605 family accessory protein TnpB-like domain"/>
    <property type="match status" value="1"/>
</dbReference>
<dbReference type="InterPro" id="IPR051399">
    <property type="entry name" value="RNA-guided_DNA_endo/Transpos"/>
</dbReference>
<evidence type="ECO:0000256" key="1">
    <source>
        <dbReference type="ARBA" id="ARBA00023125"/>
    </source>
</evidence>
<evidence type="ECO:0000313" key="3">
    <source>
        <dbReference type="EMBL" id="CZQ92520.1"/>
    </source>
</evidence>
<dbReference type="RefSeq" id="WP_218149924.1">
    <property type="nucleotide sequence ID" value="NZ_FJNE01000004.1"/>
</dbReference>
<gene>
    <name evidence="3" type="ORF">Tpal_1503</name>
</gene>
<dbReference type="InterPro" id="IPR010095">
    <property type="entry name" value="Cas12f1-like_TNB"/>
</dbReference>
<evidence type="ECO:0000259" key="2">
    <source>
        <dbReference type="Pfam" id="PF07282"/>
    </source>
</evidence>
<keyword evidence="1" id="KW-0238">DNA-binding</keyword>
<dbReference type="NCBIfam" id="NF040570">
    <property type="entry name" value="guided_TnpB"/>
    <property type="match status" value="1"/>
</dbReference>
<dbReference type="Proteomes" id="UP000242754">
    <property type="component" value="Unassembled WGS sequence"/>
</dbReference>
<sequence length="339" mass="38707">MRTVKIKLKPIKSQAAELKRLSLVYIQQANVLVQQAISEERFPKVTSKDIEADIPSVLKNELIRYAKCKHKQFGKCVFKKPMLSYNNQNFSVDEKAIRFPLMMDGKTKKTAIKAVIPEELFRVLSRSKLGALRITKKGFHWMAQISVYTEAEEFVGDGILGVDLGILCPAVGVVASSGKTQFFGNGRQNKCLRRKYKELRRQLGKKKKLNAIKNINDKEARIMRDINHKLSRQIVTYAMENNCGTIHLEKLSGIRRTSRLRGKNKANLHSWTFYELSSFIEYKARELGIQAVYIDPGYTSQTCPTCGERNKVEDRNYNCGCGYHSHRDRVGALNIARTI</sequence>
<proteinExistence type="predicted"/>
<dbReference type="AlphaFoldDB" id="A0A143YPN7"/>
<name>A0A143YPN7_9LACT</name>
<feature type="domain" description="Cas12f1-like TNB" evidence="2">
    <location>
        <begin position="273"/>
        <end position="335"/>
    </location>
</feature>
<reference evidence="3 4" key="1">
    <citation type="submission" date="2016-02" db="EMBL/GenBank/DDBJ databases">
        <authorList>
            <person name="Wen L."/>
            <person name="He K."/>
            <person name="Yang H."/>
        </authorList>
    </citation>
    <scope>NUCLEOTIDE SEQUENCE [LARGE SCALE GENOMIC DNA]</scope>
    <source>
        <strain evidence="3">Trichococcus palustris</strain>
    </source>
</reference>
<dbReference type="GO" id="GO:0003677">
    <property type="term" value="F:DNA binding"/>
    <property type="evidence" value="ECO:0007669"/>
    <property type="project" value="UniProtKB-KW"/>
</dbReference>
<organism evidence="3 4">
    <name type="scientific">Trichococcus palustris</name>
    <dbReference type="NCBI Taxonomy" id="140314"/>
    <lineage>
        <taxon>Bacteria</taxon>
        <taxon>Bacillati</taxon>
        <taxon>Bacillota</taxon>
        <taxon>Bacilli</taxon>
        <taxon>Lactobacillales</taxon>
        <taxon>Carnobacteriaceae</taxon>
        <taxon>Trichococcus</taxon>
    </lineage>
</organism>
<dbReference type="Pfam" id="PF07282">
    <property type="entry name" value="Cas12f1-like_TNB"/>
    <property type="match status" value="1"/>
</dbReference>
<protein>
    <submittedName>
        <fullName evidence="3">Transposase probable is891/is1136/is1341</fullName>
    </submittedName>
</protein>
<evidence type="ECO:0000313" key="4">
    <source>
        <dbReference type="Proteomes" id="UP000242754"/>
    </source>
</evidence>
<accession>A0A143YPN7</accession>
<dbReference type="PANTHER" id="PTHR30405">
    <property type="entry name" value="TRANSPOSASE"/>
    <property type="match status" value="1"/>
</dbReference>